<keyword evidence="3" id="KW-1185">Reference proteome</keyword>
<feature type="region of interest" description="Disordered" evidence="1">
    <location>
        <begin position="1"/>
        <end position="29"/>
    </location>
</feature>
<dbReference type="Proteomes" id="UP001152561">
    <property type="component" value="Unassembled WGS sequence"/>
</dbReference>
<accession>A0A9Q1MKV3</accession>
<name>A0A9Q1MKV3_9SOLA</name>
<comment type="caution">
    <text evidence="2">The sequence shown here is derived from an EMBL/GenBank/DDBJ whole genome shotgun (WGS) entry which is preliminary data.</text>
</comment>
<dbReference type="OrthoDB" id="10617128at2759"/>
<proteinExistence type="predicted"/>
<dbReference type="EMBL" id="JAJAGQ010000006">
    <property type="protein sequence ID" value="KAJ8560586.1"/>
    <property type="molecule type" value="Genomic_DNA"/>
</dbReference>
<gene>
    <name evidence="2" type="ORF">K7X08_022446</name>
</gene>
<evidence type="ECO:0000256" key="1">
    <source>
        <dbReference type="SAM" id="MobiDB-lite"/>
    </source>
</evidence>
<reference evidence="3" key="1">
    <citation type="journal article" date="2023" name="Proc. Natl. Acad. Sci. U.S.A.">
        <title>Genomic and structural basis for evolution of tropane alkaloid biosynthesis.</title>
        <authorList>
            <person name="Wanga Y.-J."/>
            <person name="Taina T."/>
            <person name="Yua J.-Y."/>
            <person name="Lia J."/>
            <person name="Xua B."/>
            <person name="Chenc J."/>
            <person name="D'Auriad J.C."/>
            <person name="Huanga J.-P."/>
            <person name="Huanga S.-X."/>
        </authorList>
    </citation>
    <scope>NUCLEOTIDE SEQUENCE [LARGE SCALE GENOMIC DNA]</scope>
    <source>
        <strain evidence="3">cv. KIB-2019</strain>
    </source>
</reference>
<evidence type="ECO:0000313" key="2">
    <source>
        <dbReference type="EMBL" id="KAJ8560586.1"/>
    </source>
</evidence>
<protein>
    <submittedName>
        <fullName evidence="2">Uncharacterized protein</fullName>
    </submittedName>
</protein>
<dbReference type="AlphaFoldDB" id="A0A9Q1MKV3"/>
<organism evidence="2 3">
    <name type="scientific">Anisodus acutangulus</name>
    <dbReference type="NCBI Taxonomy" id="402998"/>
    <lineage>
        <taxon>Eukaryota</taxon>
        <taxon>Viridiplantae</taxon>
        <taxon>Streptophyta</taxon>
        <taxon>Embryophyta</taxon>
        <taxon>Tracheophyta</taxon>
        <taxon>Spermatophyta</taxon>
        <taxon>Magnoliopsida</taxon>
        <taxon>eudicotyledons</taxon>
        <taxon>Gunneridae</taxon>
        <taxon>Pentapetalae</taxon>
        <taxon>asterids</taxon>
        <taxon>lamiids</taxon>
        <taxon>Solanales</taxon>
        <taxon>Solanaceae</taxon>
        <taxon>Solanoideae</taxon>
        <taxon>Hyoscyameae</taxon>
        <taxon>Anisodus</taxon>
    </lineage>
</organism>
<feature type="compositionally biased region" description="Basic residues" evidence="1">
    <location>
        <begin position="13"/>
        <end position="22"/>
    </location>
</feature>
<feature type="compositionally biased region" description="Polar residues" evidence="1">
    <location>
        <begin position="1"/>
        <end position="12"/>
    </location>
</feature>
<evidence type="ECO:0000313" key="3">
    <source>
        <dbReference type="Proteomes" id="UP001152561"/>
    </source>
</evidence>
<sequence length="108" mass="11917">MARTQNASSMTTRKSKRTKNKGKASSPVRLDSDASVFSSYHNSSISISLKFSVKRMTTVGECVESSKRVKFDNEITFIDRRNFWGIPYQNIFQSLKEAGAGTGSGAIV</sequence>